<dbReference type="EMBL" id="CAJNOJ010000187">
    <property type="protein sequence ID" value="CAF1262639.1"/>
    <property type="molecule type" value="Genomic_DNA"/>
</dbReference>
<proteinExistence type="predicted"/>
<dbReference type="AlphaFoldDB" id="A0A815AXR2"/>
<protein>
    <submittedName>
        <fullName evidence="2">Uncharacterized protein</fullName>
    </submittedName>
</protein>
<dbReference type="Proteomes" id="UP000663852">
    <property type="component" value="Unassembled WGS sequence"/>
</dbReference>
<organism evidence="2 3">
    <name type="scientific">Adineta ricciae</name>
    <name type="common">Rotifer</name>
    <dbReference type="NCBI Taxonomy" id="249248"/>
    <lineage>
        <taxon>Eukaryota</taxon>
        <taxon>Metazoa</taxon>
        <taxon>Spiralia</taxon>
        <taxon>Gnathifera</taxon>
        <taxon>Rotifera</taxon>
        <taxon>Eurotatoria</taxon>
        <taxon>Bdelloidea</taxon>
        <taxon>Adinetida</taxon>
        <taxon>Adinetidae</taxon>
        <taxon>Adineta</taxon>
    </lineage>
</organism>
<dbReference type="PANTHER" id="PTHR14787:SF1">
    <property type="entry name" value="ATPASE PAAT"/>
    <property type="match status" value="1"/>
</dbReference>
<keyword evidence="1" id="KW-0175">Coiled coil</keyword>
<feature type="coiled-coil region" evidence="1">
    <location>
        <begin position="266"/>
        <end position="293"/>
    </location>
</feature>
<evidence type="ECO:0000256" key="1">
    <source>
        <dbReference type="SAM" id="Coils"/>
    </source>
</evidence>
<evidence type="ECO:0000313" key="2">
    <source>
        <dbReference type="EMBL" id="CAF1262639.1"/>
    </source>
</evidence>
<name>A0A815AXR2_ADIRI</name>
<dbReference type="InterPro" id="IPR028043">
    <property type="entry name" value="PAAT-like"/>
</dbReference>
<evidence type="ECO:0000313" key="3">
    <source>
        <dbReference type="Proteomes" id="UP000663852"/>
    </source>
</evidence>
<dbReference type="PANTHER" id="PTHR14787">
    <property type="entry name" value="C10ORF188 FAMILY MEMBER"/>
    <property type="match status" value="1"/>
</dbReference>
<dbReference type="Pfam" id="PF14958">
    <property type="entry name" value="PAAT-like"/>
    <property type="match status" value="1"/>
</dbReference>
<dbReference type="OrthoDB" id="10005658at2759"/>
<gene>
    <name evidence="2" type="ORF">EDS130_LOCUS28595</name>
</gene>
<accession>A0A815AXR2</accession>
<reference evidence="2" key="1">
    <citation type="submission" date="2021-02" db="EMBL/GenBank/DDBJ databases">
        <authorList>
            <person name="Nowell W R."/>
        </authorList>
    </citation>
    <scope>NUCLEOTIDE SEQUENCE</scope>
</reference>
<sequence length="317" mass="36179">MTDYVSVRSNWSSTNSISLEQICDVILEEENQSTEADNQDTDDHSSVICDFCLPSNKKMTSADESLTNVILRCNPNDTREDPVIIISVLQPDERQIVSIQLLSNARHIEFYHREYLGSCQGSRVTELDSECIYESAFELHQVHEQLTLKCLKLADAEGLTIYCIQITMKKIQSVPSTSFPFDINRVRSMVDENHLSSNARQFMNDLQHIQEQRRTKEVSSPQFNLSSLMSLMTGMKSSSTASKQASSAPLSSIVNEIRSSLNEDVKNTCSQDNEKTKQELNALENRLESYIAQRFDELKQHIDKRFNHLEDLLTKNK</sequence>
<comment type="caution">
    <text evidence="2">The sequence shown here is derived from an EMBL/GenBank/DDBJ whole genome shotgun (WGS) entry which is preliminary data.</text>
</comment>